<dbReference type="EMBL" id="LMCB01000160">
    <property type="protein sequence ID" value="KZL05033.1"/>
    <property type="molecule type" value="Genomic_DNA"/>
</dbReference>
<evidence type="ECO:0000256" key="1">
    <source>
        <dbReference type="SAM" id="Phobius"/>
    </source>
</evidence>
<dbReference type="Pfam" id="PF06889">
    <property type="entry name" value="DUF1266"/>
    <property type="match status" value="1"/>
</dbReference>
<feature type="domain" description="DUF1266" evidence="2">
    <location>
        <begin position="173"/>
        <end position="405"/>
    </location>
</feature>
<dbReference type="AlphaFoldDB" id="A0A161X7Q7"/>
<dbReference type="PATRIC" id="fig|989403.3.peg.5018"/>
<proteinExistence type="predicted"/>
<evidence type="ECO:0000313" key="4">
    <source>
        <dbReference type="Proteomes" id="UP000076577"/>
    </source>
</evidence>
<dbReference type="Proteomes" id="UP000076577">
    <property type="component" value="Unassembled WGS sequence"/>
</dbReference>
<keyword evidence="1" id="KW-0472">Membrane</keyword>
<dbReference type="InterPro" id="IPR009677">
    <property type="entry name" value="DUF1266"/>
</dbReference>
<name>A0A161X7Q7_9HYPH</name>
<sequence>MSAPGSMKDRSTLMTKAYLEDIIQNMDDTREVPVRKLPFWKNLFRFRDPAQWVIYMIIFAPAGLAFWAAGDGLLFRSLLFMALVLWLALTAAHRREPATELAKYHKVRGNEPLSKEEIQAVNLCARFIYRDMGWYHTLEAGPFCNNAQLAKDPVNDIEFKFLKFYFSDSRAKMLKNDWGLSGRKSTLDMLEKLCLGRQHRTAIINNIDQDGLDRIYKFMTQESEMDPAELHRVIFDDEQEFGVASLAAERKVFSTLKISEKELQTYITEMLQDFGNTQPVLVMGMDLKSKILTYARQLGREIFKSDLKHIYNMPAEAIEYIFKPQGRHGIIPLGWAYDISRGVFVTRSAYMAGYLTKEDAWEQLHNFRMIAAEVFDSWESFFCSEVLGYYAWYSGHSSADESTNAAQQTAQSVLGALKQQFPISNQVDWPESTQESRAMIDGLIAQDGANPFFRPETLEPSLAQQPIPDISAGAGATLH</sequence>
<feature type="transmembrane region" description="Helical" evidence="1">
    <location>
        <begin position="52"/>
        <end position="69"/>
    </location>
</feature>
<reference evidence="3 4" key="1">
    <citation type="journal article" date="2016" name="Front. Microbiol.">
        <title>Comparative Genomic Analysis Reveals a Diverse Repertoire of Genes Involved in Prokaryote-Eukaryote Interactions within the Pseudovibrio Genus.</title>
        <authorList>
            <person name="Romano S."/>
            <person name="Fernandez-Guerra A."/>
            <person name="Reen F.J."/>
            <person name="Glockner F.O."/>
            <person name="Crowley S.P."/>
            <person name="O'Sullivan O."/>
            <person name="Cotter P.D."/>
            <person name="Adams C."/>
            <person name="Dobson A.D."/>
            <person name="O'Gara F."/>
        </authorList>
    </citation>
    <scope>NUCLEOTIDE SEQUENCE [LARGE SCALE GENOMIC DNA]</scope>
    <source>
        <strain evidence="3 4">Ad2</strain>
    </source>
</reference>
<keyword evidence="1" id="KW-0812">Transmembrane</keyword>
<keyword evidence="4" id="KW-1185">Reference proteome</keyword>
<evidence type="ECO:0000313" key="3">
    <source>
        <dbReference type="EMBL" id="KZL05033.1"/>
    </source>
</evidence>
<gene>
    <name evidence="3" type="ORF">PsAD2_04584</name>
</gene>
<keyword evidence="1" id="KW-1133">Transmembrane helix</keyword>
<comment type="caution">
    <text evidence="3">The sequence shown here is derived from an EMBL/GenBank/DDBJ whole genome shotgun (WGS) entry which is preliminary data.</text>
</comment>
<accession>A0A161X7Q7</accession>
<evidence type="ECO:0000259" key="2">
    <source>
        <dbReference type="Pfam" id="PF06889"/>
    </source>
</evidence>
<organism evidence="3 4">
    <name type="scientific">Pseudovibrio axinellae</name>
    <dbReference type="NCBI Taxonomy" id="989403"/>
    <lineage>
        <taxon>Bacteria</taxon>
        <taxon>Pseudomonadati</taxon>
        <taxon>Pseudomonadota</taxon>
        <taxon>Alphaproteobacteria</taxon>
        <taxon>Hyphomicrobiales</taxon>
        <taxon>Stappiaceae</taxon>
        <taxon>Pseudovibrio</taxon>
    </lineage>
</organism>
<protein>
    <recommendedName>
        <fullName evidence="2">DUF1266 domain-containing protein</fullName>
    </recommendedName>
</protein>